<reference evidence="3 4" key="1">
    <citation type="journal article" date="2016" name="Nat. Commun.">
        <title>Thousands of microbial genomes shed light on interconnected biogeochemical processes in an aquifer system.</title>
        <authorList>
            <person name="Anantharaman K."/>
            <person name="Brown C.T."/>
            <person name="Hug L.A."/>
            <person name="Sharon I."/>
            <person name="Castelle C.J."/>
            <person name="Probst A.J."/>
            <person name="Thomas B.C."/>
            <person name="Singh A."/>
            <person name="Wilkins M.J."/>
            <person name="Karaoz U."/>
            <person name="Brodie E.L."/>
            <person name="Williams K.H."/>
            <person name="Hubbard S.S."/>
            <person name="Banfield J.F."/>
        </authorList>
    </citation>
    <scope>NUCLEOTIDE SEQUENCE [LARGE SCALE GENOMIC DNA]</scope>
</reference>
<evidence type="ECO:0000259" key="2">
    <source>
        <dbReference type="Pfam" id="PF00857"/>
    </source>
</evidence>
<dbReference type="InterPro" id="IPR036380">
    <property type="entry name" value="Isochorismatase-like_sf"/>
</dbReference>
<name>A0A1F6VHL8_9PROT</name>
<feature type="domain" description="Isochorismatase-like" evidence="2">
    <location>
        <begin position="4"/>
        <end position="176"/>
    </location>
</feature>
<dbReference type="Proteomes" id="UP000179076">
    <property type="component" value="Unassembled WGS sequence"/>
</dbReference>
<dbReference type="GO" id="GO:0016787">
    <property type="term" value="F:hydrolase activity"/>
    <property type="evidence" value="ECO:0007669"/>
    <property type="project" value="UniProtKB-KW"/>
</dbReference>
<sequence>MNRALLIIDIQNDYFPGGAMELVASPAAGVKAGELLRAFRQHARPVVHIQHVSTRAGATFFLPNTTGVEIHQSVRPDHGETVIQKNFPNSFRDTPLLDYLRGQKITQLVIAGMMTQMCVDSTTRAAADFGFQCLLARDACATKSLTFAGVSVSAENVQAAFLAALNGLFAKVLAVEEICADLKAGESG</sequence>
<evidence type="ECO:0000313" key="3">
    <source>
        <dbReference type="EMBL" id="OGI69114.1"/>
    </source>
</evidence>
<evidence type="ECO:0000313" key="4">
    <source>
        <dbReference type="Proteomes" id="UP000179076"/>
    </source>
</evidence>
<dbReference type="Gene3D" id="3.40.50.850">
    <property type="entry name" value="Isochorismatase-like"/>
    <property type="match status" value="1"/>
</dbReference>
<keyword evidence="1" id="KW-0378">Hydrolase</keyword>
<dbReference type="AlphaFoldDB" id="A0A1F6VHL8"/>
<proteinExistence type="predicted"/>
<dbReference type="PANTHER" id="PTHR43540">
    <property type="entry name" value="PEROXYUREIDOACRYLATE/UREIDOACRYLATE AMIDOHYDROLASE-RELATED"/>
    <property type="match status" value="1"/>
</dbReference>
<dbReference type="PANTHER" id="PTHR43540:SF1">
    <property type="entry name" value="ISOCHORISMATASE HYDROLASE"/>
    <property type="match status" value="1"/>
</dbReference>
<dbReference type="SUPFAM" id="SSF52499">
    <property type="entry name" value="Isochorismatase-like hydrolases"/>
    <property type="match status" value="1"/>
</dbReference>
<comment type="caution">
    <text evidence="3">The sequence shown here is derived from an EMBL/GenBank/DDBJ whole genome shotgun (WGS) entry which is preliminary data.</text>
</comment>
<dbReference type="CDD" id="cd01014">
    <property type="entry name" value="nicotinamidase_related"/>
    <property type="match status" value="1"/>
</dbReference>
<dbReference type="InterPro" id="IPR000868">
    <property type="entry name" value="Isochorismatase-like_dom"/>
</dbReference>
<organism evidence="3 4">
    <name type="scientific">Candidatus Muproteobacteria bacterium RBG_16_60_9</name>
    <dbReference type="NCBI Taxonomy" id="1817755"/>
    <lineage>
        <taxon>Bacteria</taxon>
        <taxon>Pseudomonadati</taxon>
        <taxon>Pseudomonadota</taxon>
        <taxon>Candidatus Muproteobacteria</taxon>
    </lineage>
</organism>
<accession>A0A1F6VHL8</accession>
<dbReference type="Pfam" id="PF00857">
    <property type="entry name" value="Isochorismatase"/>
    <property type="match status" value="1"/>
</dbReference>
<evidence type="ECO:0000256" key="1">
    <source>
        <dbReference type="ARBA" id="ARBA00022801"/>
    </source>
</evidence>
<protein>
    <submittedName>
        <fullName evidence="3">Isochorismatase</fullName>
    </submittedName>
</protein>
<dbReference type="EMBL" id="MFSP01000029">
    <property type="protein sequence ID" value="OGI69114.1"/>
    <property type="molecule type" value="Genomic_DNA"/>
</dbReference>
<gene>
    <name evidence="3" type="ORF">A2W18_06125</name>
</gene>
<dbReference type="InterPro" id="IPR050272">
    <property type="entry name" value="Isochorismatase-like_hydrls"/>
</dbReference>